<dbReference type="PROSITE" id="PS50057">
    <property type="entry name" value="FERM_3"/>
    <property type="match status" value="1"/>
</dbReference>
<dbReference type="SMART" id="SM01196">
    <property type="entry name" value="FERM_C"/>
    <property type="match status" value="1"/>
</dbReference>
<dbReference type="InterPro" id="IPR019749">
    <property type="entry name" value="Band_41_domain"/>
</dbReference>
<feature type="domain" description="PH" evidence="5">
    <location>
        <begin position="943"/>
        <end position="1100"/>
    </location>
</feature>
<dbReference type="Ensembl" id="ENSFCTT00005033142.1">
    <property type="protein sequence ID" value="ENSFCTP00005022278.1"/>
    <property type="gene ID" value="ENSFCTG00005011516.1"/>
</dbReference>
<dbReference type="InterPro" id="IPR014352">
    <property type="entry name" value="FERM/acyl-CoA-bd_prot_sf"/>
</dbReference>
<evidence type="ECO:0000256" key="4">
    <source>
        <dbReference type="SAM" id="MobiDB-lite"/>
    </source>
</evidence>
<dbReference type="PROSITE" id="PS50010">
    <property type="entry name" value="DH_2"/>
    <property type="match status" value="1"/>
</dbReference>
<keyword evidence="3" id="KW-0175">Coiled coil</keyword>
<dbReference type="PANTHER" id="PTHR45858">
    <property type="entry name" value="FERM DOMAIN CONTAINING PROTEIN"/>
    <property type="match status" value="1"/>
</dbReference>
<sequence>MGEIEGTYRVLQTPGTRLGAQTPGGVSTLEPGQNLLATAARASARTQEKHLHLRVKLLDNSMEIFDIEPKRDGQTLLTQVWRRLNLTECDYFGLEFQHPRAYWIWLEPMKPITRQIRRPKNALLRLAVKFFPPDPGQLQEEYTRYLFALQLKRDLLEERLPCADTTAALLASHLLQSEIGDYDETLDREHLKVNEYLPSQERSLEKILEFHRKHTGQTPAESDFQVLEIARKLEMYGIRFHAASDREGAKINLAVSHMGVLVFQGTTKINTFNWSRVRKLSFKRKRFLIKLHPEVRGPYQDTLEFLLGSRDGCKNFWKICVEYHTFFRLFDQPQPRAKAVFFSRGSSFRYSGRTQKQLVDYVRDSGVKRVPYERRHSKTRMSIRALTADLPRQSVSFTEGLRTSASPSSADASFYSVPTSPLALRGLPDFRDSSGSLTEPQAPDTKRPAAERSSTAAADGNTRRAQSPGPPAPQPCQGLSVDSPQPSPSTRKSPLSLSPASQVTLGPAEQGLFPLLSPVLSDAGGARTDGEEEPKHKSMAADEAYFIAKEILATERTYLKDLEVLTVWFRSAVVKEDAMPADLMTLLFSNIDPIYEFHRGFLREVEQRLALWEGSSSAHSTGGHQRIGDILLRNMHQLKEFTSYFQRHDEVLTELEKATKRFKKLETVYKEFELQKVCYLPLNAFLLKPIQRLVHYRLLLSRLCGHYEPGHHDYADCRDALQAITEVTSTLQHSLARLENLQKLTELQRDLVGIENLITPGREFIREGCLHKLTKKGLQQRMFFLFSDMLLYTSKGVTGTSHFRIRGLLPLRGMLLIVLDPPVEEGESERSVPHCFTICAAQKTVVVAASTRLEKEKWICDLNTAIDVAKSGGDPSPVLPGSVLCAPPCRSSEEVSPEQESEDTHGIHGSLEGQGQHRANTTVHVCWYRNTSVSRADQSAAVENQLSGYLLRKFKNSNGWQKLWVVFTNFCLFFYKTHQVKVLDGAGAGRRPCPWRWQTAAPVPGTGEHGLPAPPPAPTGHSVPTGRVGWAVVAGGGGRRTTELRATLQDDYPLASLPLLGYSVSVPKEADCVHKEHVFKLQFKSHVYFFRAESKYTFER</sequence>
<dbReference type="SMART" id="SM00233">
    <property type="entry name" value="PH"/>
    <property type="match status" value="2"/>
</dbReference>
<dbReference type="InterPro" id="IPR029071">
    <property type="entry name" value="Ubiquitin-like_domsf"/>
</dbReference>
<dbReference type="PROSITE" id="PS50003">
    <property type="entry name" value="PH_DOMAIN"/>
    <property type="match status" value="2"/>
</dbReference>
<dbReference type="Pfam" id="PF00621">
    <property type="entry name" value="RhoGEF"/>
    <property type="match status" value="1"/>
</dbReference>
<evidence type="ECO:0000256" key="3">
    <source>
        <dbReference type="SAM" id="Coils"/>
    </source>
</evidence>
<feature type="domain" description="FERM" evidence="7">
    <location>
        <begin position="51"/>
        <end position="331"/>
    </location>
</feature>
<dbReference type="SUPFAM" id="SSF54236">
    <property type="entry name" value="Ubiquitin-like"/>
    <property type="match status" value="1"/>
</dbReference>
<dbReference type="InterPro" id="IPR001849">
    <property type="entry name" value="PH_domain"/>
</dbReference>
<dbReference type="SMART" id="SM00325">
    <property type="entry name" value="RhoGEF"/>
    <property type="match status" value="1"/>
</dbReference>
<dbReference type="CDD" id="cd00160">
    <property type="entry name" value="RhoGEF"/>
    <property type="match status" value="1"/>
</dbReference>
<protein>
    <recommendedName>
        <fullName evidence="10">FERM, ARH/RhoGEF and pleckstrin domain protein 2</fullName>
    </recommendedName>
</protein>
<dbReference type="InterPro" id="IPR051835">
    <property type="entry name" value="RAC1-GEF"/>
</dbReference>
<dbReference type="PANTHER" id="PTHR45858:SF4">
    <property type="entry name" value="FERM, ARHGEF AND PLECKSTRIN DOMAIN-CONTAINING PROTEIN 2"/>
    <property type="match status" value="1"/>
</dbReference>
<evidence type="ECO:0000256" key="1">
    <source>
        <dbReference type="ARBA" id="ARBA00022658"/>
    </source>
</evidence>
<dbReference type="Pfam" id="PF08736">
    <property type="entry name" value="FA"/>
    <property type="match status" value="1"/>
</dbReference>
<dbReference type="SUPFAM" id="SSF48065">
    <property type="entry name" value="DBL homology domain (DH-domain)"/>
    <property type="match status" value="1"/>
</dbReference>
<evidence type="ECO:0000259" key="6">
    <source>
        <dbReference type="PROSITE" id="PS50010"/>
    </source>
</evidence>
<gene>
    <name evidence="8" type="primary">FARP2</name>
</gene>
<dbReference type="GeneTree" id="ENSGT00940000158642"/>
<dbReference type="CDD" id="cd01220">
    <property type="entry name" value="PH1_FARP1-like"/>
    <property type="match status" value="1"/>
</dbReference>
<dbReference type="SMART" id="SM01195">
    <property type="entry name" value="FA"/>
    <property type="match status" value="1"/>
</dbReference>
<evidence type="ECO:0000259" key="7">
    <source>
        <dbReference type="PROSITE" id="PS50057"/>
    </source>
</evidence>
<evidence type="ECO:0008006" key="10">
    <source>
        <dbReference type="Google" id="ProtNLM"/>
    </source>
</evidence>
<evidence type="ECO:0000313" key="8">
    <source>
        <dbReference type="Ensembl" id="ENSFCTP00005022278.1"/>
    </source>
</evidence>
<dbReference type="PROSITE" id="PS00660">
    <property type="entry name" value="FERM_1"/>
    <property type="match status" value="1"/>
</dbReference>
<dbReference type="InterPro" id="IPR014847">
    <property type="entry name" value="FA"/>
</dbReference>
<dbReference type="InterPro" id="IPR035899">
    <property type="entry name" value="DBL_dom_sf"/>
</dbReference>
<dbReference type="Pfam" id="PF00169">
    <property type="entry name" value="PH"/>
    <property type="match status" value="1"/>
</dbReference>
<reference evidence="8 9" key="1">
    <citation type="submission" date="2021-02" db="EMBL/GenBank/DDBJ databases">
        <title>Safari Cat Assemblies.</title>
        <authorList>
            <person name="Bredemeyer K.R."/>
            <person name="Murphy W.J."/>
        </authorList>
    </citation>
    <scope>NUCLEOTIDE SEQUENCE [LARGE SCALE GENOMIC DNA]</scope>
</reference>
<feature type="coiled-coil region" evidence="3">
    <location>
        <begin position="648"/>
        <end position="675"/>
    </location>
</feature>
<dbReference type="InterPro" id="IPR019747">
    <property type="entry name" value="FERM_CS"/>
</dbReference>
<dbReference type="CDD" id="cd14473">
    <property type="entry name" value="FERM_B-lobe"/>
    <property type="match status" value="1"/>
</dbReference>
<feature type="region of interest" description="Disordered" evidence="4">
    <location>
        <begin position="889"/>
        <end position="916"/>
    </location>
</feature>
<dbReference type="Pfam" id="PF00373">
    <property type="entry name" value="FERM_M"/>
    <property type="match status" value="1"/>
</dbReference>
<dbReference type="SUPFAM" id="SSF50729">
    <property type="entry name" value="PH domain-like"/>
    <property type="match status" value="3"/>
</dbReference>
<organism evidence="8 9">
    <name type="scientific">Felis catus</name>
    <name type="common">Cat</name>
    <name type="synonym">Felis silvestris catus</name>
    <dbReference type="NCBI Taxonomy" id="9685"/>
    <lineage>
        <taxon>Eukaryota</taxon>
        <taxon>Metazoa</taxon>
        <taxon>Chordata</taxon>
        <taxon>Craniata</taxon>
        <taxon>Vertebrata</taxon>
        <taxon>Euteleostomi</taxon>
        <taxon>Mammalia</taxon>
        <taxon>Eutheria</taxon>
        <taxon>Laurasiatheria</taxon>
        <taxon>Carnivora</taxon>
        <taxon>Feliformia</taxon>
        <taxon>Felidae</taxon>
        <taxon>Felinae</taxon>
        <taxon>Felis</taxon>
    </lineage>
</organism>
<dbReference type="InterPro" id="IPR000299">
    <property type="entry name" value="FERM_domain"/>
</dbReference>
<keyword evidence="2" id="KW-0677">Repeat</keyword>
<dbReference type="InterPro" id="IPR000219">
    <property type="entry name" value="DH_dom"/>
</dbReference>
<evidence type="ECO:0000256" key="2">
    <source>
        <dbReference type="ARBA" id="ARBA00022737"/>
    </source>
</evidence>
<feature type="region of interest" description="Disordered" evidence="4">
    <location>
        <begin position="425"/>
        <end position="502"/>
    </location>
</feature>
<name>A0ABI7XID7_FELCA</name>
<dbReference type="CDD" id="cd13193">
    <property type="entry name" value="FERM_C_FARP1-like"/>
    <property type="match status" value="1"/>
</dbReference>
<feature type="domain" description="DH" evidence="6">
    <location>
        <begin position="543"/>
        <end position="734"/>
    </location>
</feature>
<dbReference type="Gene3D" id="1.20.900.10">
    <property type="entry name" value="Dbl homology (DH) domain"/>
    <property type="match status" value="1"/>
</dbReference>
<dbReference type="PRINTS" id="PR00661">
    <property type="entry name" value="ERMFAMILY"/>
</dbReference>
<dbReference type="PRINTS" id="PR00935">
    <property type="entry name" value="BAND41"/>
</dbReference>
<keyword evidence="1" id="KW-0344">Guanine-nucleotide releasing factor</keyword>
<dbReference type="SMART" id="SM00295">
    <property type="entry name" value="B41"/>
    <property type="match status" value="1"/>
</dbReference>
<feature type="domain" description="PH" evidence="5">
    <location>
        <begin position="763"/>
        <end position="867"/>
    </location>
</feature>
<dbReference type="InterPro" id="IPR041788">
    <property type="entry name" value="FARP1/FARP2/FRMD7_FERM_C"/>
</dbReference>
<dbReference type="Gene3D" id="1.20.80.10">
    <property type="match status" value="1"/>
</dbReference>
<dbReference type="Proteomes" id="UP000823872">
    <property type="component" value="Chromosome C1"/>
</dbReference>
<dbReference type="InterPro" id="IPR018980">
    <property type="entry name" value="FERM_PH-like_C"/>
</dbReference>
<keyword evidence="9" id="KW-1185">Reference proteome</keyword>
<dbReference type="InterPro" id="IPR035963">
    <property type="entry name" value="FERM_2"/>
</dbReference>
<reference evidence="8" key="2">
    <citation type="submission" date="2025-08" db="UniProtKB">
        <authorList>
            <consortium name="Ensembl"/>
        </authorList>
    </citation>
    <scope>IDENTIFICATION</scope>
    <source>
        <strain evidence="8">breed Abyssinian</strain>
    </source>
</reference>
<reference evidence="8" key="3">
    <citation type="submission" date="2025-09" db="UniProtKB">
        <authorList>
            <consortium name="Ensembl"/>
        </authorList>
    </citation>
    <scope>IDENTIFICATION</scope>
    <source>
        <strain evidence="8">breed Abyssinian</strain>
    </source>
</reference>
<dbReference type="Pfam" id="PF09379">
    <property type="entry name" value="FERM_N"/>
    <property type="match status" value="1"/>
</dbReference>
<dbReference type="SUPFAM" id="SSF47031">
    <property type="entry name" value="Second domain of FERM"/>
    <property type="match status" value="1"/>
</dbReference>
<evidence type="ECO:0000313" key="9">
    <source>
        <dbReference type="Proteomes" id="UP000823872"/>
    </source>
</evidence>
<dbReference type="InterPro" id="IPR019748">
    <property type="entry name" value="FERM_central"/>
</dbReference>
<dbReference type="InterPro" id="IPR018979">
    <property type="entry name" value="FERM_N"/>
</dbReference>
<dbReference type="Pfam" id="PF09380">
    <property type="entry name" value="FERM_C"/>
    <property type="match status" value="1"/>
</dbReference>
<dbReference type="CDD" id="cd13235">
    <property type="entry name" value="PH2_FARP1-like"/>
    <property type="match status" value="1"/>
</dbReference>
<dbReference type="CDD" id="cd17190">
    <property type="entry name" value="FERM_F1_FARP2"/>
    <property type="match status" value="1"/>
</dbReference>
<feature type="compositionally biased region" description="Polar residues" evidence="4">
    <location>
        <begin position="480"/>
        <end position="502"/>
    </location>
</feature>
<proteinExistence type="predicted"/>
<dbReference type="InterPro" id="IPR000798">
    <property type="entry name" value="Ez/rad/moesin-like"/>
</dbReference>
<dbReference type="Gene3D" id="3.10.20.90">
    <property type="entry name" value="Phosphatidylinositol 3-kinase Catalytic Subunit, Chain A, domain 1"/>
    <property type="match status" value="1"/>
</dbReference>
<dbReference type="Gene3D" id="2.30.29.30">
    <property type="entry name" value="Pleckstrin-homology domain (PH domain)/Phosphotyrosine-binding domain (PTB)"/>
    <property type="match status" value="3"/>
</dbReference>
<accession>A0ABI7XID7</accession>
<dbReference type="InterPro" id="IPR011993">
    <property type="entry name" value="PH-like_dom_sf"/>
</dbReference>
<evidence type="ECO:0000259" key="5">
    <source>
        <dbReference type="PROSITE" id="PS50003"/>
    </source>
</evidence>